<protein>
    <submittedName>
        <fullName evidence="3">Uncharacterized protein</fullName>
    </submittedName>
</protein>
<reference evidence="3 4" key="1">
    <citation type="journal article" date="2022" name="G3 (Bethesda)">
        <title>Whole-genome sequence and methylome profiling of the almond [Prunus dulcis (Mill.) D.A. Webb] cultivar 'Nonpareil'.</title>
        <authorList>
            <person name="D'Amico-Willman K.M."/>
            <person name="Ouma W.Z."/>
            <person name="Meulia T."/>
            <person name="Sideli G.M."/>
            <person name="Gradziel T.M."/>
            <person name="Fresnedo-Ramirez J."/>
        </authorList>
    </citation>
    <scope>NUCLEOTIDE SEQUENCE [LARGE SCALE GENOMIC DNA]</scope>
    <source>
        <strain evidence="3">Clone GOH B32 T37-40</strain>
    </source>
</reference>
<dbReference type="Proteomes" id="UP001054821">
    <property type="component" value="Chromosome 8"/>
</dbReference>
<evidence type="ECO:0000313" key="3">
    <source>
        <dbReference type="EMBL" id="KAI5312331.1"/>
    </source>
</evidence>
<proteinExistence type="predicted"/>
<organism evidence="3 4">
    <name type="scientific">Prunus dulcis</name>
    <name type="common">Almond</name>
    <name type="synonym">Amygdalus dulcis</name>
    <dbReference type="NCBI Taxonomy" id="3755"/>
    <lineage>
        <taxon>Eukaryota</taxon>
        <taxon>Viridiplantae</taxon>
        <taxon>Streptophyta</taxon>
        <taxon>Embryophyta</taxon>
        <taxon>Tracheophyta</taxon>
        <taxon>Spermatophyta</taxon>
        <taxon>Magnoliopsida</taxon>
        <taxon>eudicotyledons</taxon>
        <taxon>Gunneridae</taxon>
        <taxon>Pentapetalae</taxon>
        <taxon>rosids</taxon>
        <taxon>fabids</taxon>
        <taxon>Rosales</taxon>
        <taxon>Rosaceae</taxon>
        <taxon>Amygdaloideae</taxon>
        <taxon>Amygdaleae</taxon>
        <taxon>Prunus</taxon>
    </lineage>
</organism>
<evidence type="ECO:0000256" key="2">
    <source>
        <dbReference type="SAM" id="MobiDB-lite"/>
    </source>
</evidence>
<dbReference type="EMBL" id="JAJFAZ020000008">
    <property type="protein sequence ID" value="KAI5312331.1"/>
    <property type="molecule type" value="Genomic_DNA"/>
</dbReference>
<gene>
    <name evidence="3" type="ORF">L3X38_041504</name>
</gene>
<dbReference type="AlphaFoldDB" id="A0AAD4UUW4"/>
<sequence>MLIRKKKNEDDEREQREAEDVAKQGKPDDDDQTPKLKESREKKRFEIEARKEPVAIQDLLVKSMTAQVNYHQCQDPSFVYPKRLKLWKDEINKDSEKKMMELWDIFIQAEKRSNLLEEELATHKEKLNDEEYATATMTVESTIHLNEIQNLKRKIT</sequence>
<keyword evidence="1" id="KW-0175">Coiled coil</keyword>
<evidence type="ECO:0000256" key="1">
    <source>
        <dbReference type="SAM" id="Coils"/>
    </source>
</evidence>
<feature type="region of interest" description="Disordered" evidence="2">
    <location>
        <begin position="1"/>
        <end position="44"/>
    </location>
</feature>
<accession>A0AAD4UUW4</accession>
<comment type="caution">
    <text evidence="3">The sequence shown here is derived from an EMBL/GenBank/DDBJ whole genome shotgun (WGS) entry which is preliminary data.</text>
</comment>
<feature type="compositionally biased region" description="Basic and acidic residues" evidence="2">
    <location>
        <begin position="7"/>
        <end position="44"/>
    </location>
</feature>
<feature type="coiled-coil region" evidence="1">
    <location>
        <begin position="106"/>
        <end position="133"/>
    </location>
</feature>
<evidence type="ECO:0000313" key="4">
    <source>
        <dbReference type="Proteomes" id="UP001054821"/>
    </source>
</evidence>
<name>A0AAD4UUW4_PRUDU</name>
<keyword evidence="4" id="KW-1185">Reference proteome</keyword>